<dbReference type="InterPro" id="IPR029479">
    <property type="entry name" value="Nitroreductase"/>
</dbReference>
<comment type="similarity">
    <text evidence="1 7">Belongs to the nitroreductase family.</text>
</comment>
<dbReference type="Pfam" id="PF00881">
    <property type="entry name" value="Nitroreductase"/>
    <property type="match status" value="1"/>
</dbReference>
<dbReference type="CDD" id="cd02135">
    <property type="entry name" value="YdjA-like"/>
    <property type="match status" value="1"/>
</dbReference>
<dbReference type="STRING" id="1759059.ATE48_17080"/>
<dbReference type="PIRSF" id="PIRSF000232">
    <property type="entry name" value="YdjA"/>
    <property type="match status" value="1"/>
</dbReference>
<comment type="cofactor">
    <cofactor evidence="8">
        <name>FMN</name>
        <dbReference type="ChEBI" id="CHEBI:58210"/>
    </cofactor>
    <text evidence="8">Binds 1 FMN per subunit.</text>
</comment>
<feature type="domain" description="Nitroreductase" evidence="9">
    <location>
        <begin position="6"/>
        <end position="149"/>
    </location>
</feature>
<evidence type="ECO:0000259" key="9">
    <source>
        <dbReference type="Pfam" id="PF00881"/>
    </source>
</evidence>
<dbReference type="FunCoup" id="A0A1B1ANK3">
    <property type="interactions" value="109"/>
</dbReference>
<evidence type="ECO:0000256" key="3">
    <source>
        <dbReference type="ARBA" id="ARBA00022643"/>
    </source>
</evidence>
<dbReference type="InParanoid" id="A0A1B1ANK3"/>
<evidence type="ECO:0000256" key="4">
    <source>
        <dbReference type="ARBA" id="ARBA00022857"/>
    </source>
</evidence>
<organism evidence="10 11">
    <name type="scientific">Candidatus Viadribacter manganicus</name>
    <dbReference type="NCBI Taxonomy" id="1759059"/>
    <lineage>
        <taxon>Bacteria</taxon>
        <taxon>Pseudomonadati</taxon>
        <taxon>Pseudomonadota</taxon>
        <taxon>Alphaproteobacteria</taxon>
        <taxon>Hyphomonadales</taxon>
        <taxon>Hyphomonadaceae</taxon>
        <taxon>Candidatus Viadribacter</taxon>
    </lineage>
</organism>
<feature type="binding site" evidence="8">
    <location>
        <position position="22"/>
    </location>
    <ligand>
        <name>FMN</name>
        <dbReference type="ChEBI" id="CHEBI:58210"/>
        <note>ligand shared between dimeric partners</note>
    </ligand>
</feature>
<evidence type="ECO:0000313" key="10">
    <source>
        <dbReference type="EMBL" id="ANP48134.1"/>
    </source>
</evidence>
<name>A0A1B1ANK3_9PROT</name>
<dbReference type="PANTHER" id="PTHR43821">
    <property type="entry name" value="NAD(P)H NITROREDUCTASE YDJA-RELATED"/>
    <property type="match status" value="1"/>
</dbReference>
<evidence type="ECO:0000256" key="6">
    <source>
        <dbReference type="ARBA" id="ARBA00023027"/>
    </source>
</evidence>
<dbReference type="GO" id="GO:0016491">
    <property type="term" value="F:oxidoreductase activity"/>
    <property type="evidence" value="ECO:0007669"/>
    <property type="project" value="UniProtKB-UniRule"/>
</dbReference>
<keyword evidence="2 7" id="KW-0285">Flavoprotein</keyword>
<dbReference type="KEGG" id="cbot:ATE48_17080"/>
<dbReference type="AlphaFoldDB" id="A0A1B1ANK3"/>
<dbReference type="EC" id="1.-.-.-" evidence="7"/>
<gene>
    <name evidence="10" type="ORF">ATE48_17080</name>
</gene>
<dbReference type="InterPro" id="IPR000415">
    <property type="entry name" value="Nitroreductase-like"/>
</dbReference>
<dbReference type="SUPFAM" id="SSF55469">
    <property type="entry name" value="FMN-dependent nitroreductase-like"/>
    <property type="match status" value="1"/>
</dbReference>
<dbReference type="Gene3D" id="3.40.109.10">
    <property type="entry name" value="NADH Oxidase"/>
    <property type="match status" value="1"/>
</dbReference>
<feature type="binding site" description="in other chain" evidence="8">
    <location>
        <begin position="119"/>
        <end position="121"/>
    </location>
    <ligand>
        <name>FMN</name>
        <dbReference type="ChEBI" id="CHEBI:58210"/>
        <note>ligand shared between dimeric partners</note>
    </ligand>
</feature>
<feature type="binding site" evidence="8">
    <location>
        <position position="26"/>
    </location>
    <ligand>
        <name>FMN</name>
        <dbReference type="ChEBI" id="CHEBI:58210"/>
        <note>ligand shared between dimeric partners</note>
    </ligand>
</feature>
<dbReference type="Proteomes" id="UP000092498">
    <property type="component" value="Chromosome"/>
</dbReference>
<keyword evidence="5 7" id="KW-0560">Oxidoreductase</keyword>
<dbReference type="InterPro" id="IPR052530">
    <property type="entry name" value="NAD(P)H_nitroreductase"/>
</dbReference>
<evidence type="ECO:0000256" key="8">
    <source>
        <dbReference type="PIRSR" id="PIRSR000232-1"/>
    </source>
</evidence>
<keyword evidence="11" id="KW-1185">Reference proteome</keyword>
<evidence type="ECO:0000313" key="11">
    <source>
        <dbReference type="Proteomes" id="UP000092498"/>
    </source>
</evidence>
<dbReference type="InterPro" id="IPR026021">
    <property type="entry name" value="YdjA-like"/>
</dbReference>
<evidence type="ECO:0000256" key="5">
    <source>
        <dbReference type="ARBA" id="ARBA00023002"/>
    </source>
</evidence>
<dbReference type="EMBL" id="CP013244">
    <property type="protein sequence ID" value="ANP48134.1"/>
    <property type="molecule type" value="Genomic_DNA"/>
</dbReference>
<keyword evidence="4 7" id="KW-0521">NADP</keyword>
<proteinExistence type="inferred from homology"/>
<sequence length="170" mass="18564">MHLAAPGPNAEELDALIKLAARVPDHGKLGPWRFVVIDGEARDRASAALEQVIRNDEGVDDARRDFVRGWFNRAPTCVMVVSSPRPSPKVPEWEQILSAGAVCFNLILAAHALGFAGSWLTEWPTFDERARTALGLASQERVAGFVYLGTPTKGAAERVRADVSARISRY</sequence>
<keyword evidence="3 7" id="KW-0288">FMN</keyword>
<reference evidence="10 11" key="1">
    <citation type="submission" date="2015-11" db="EMBL/GenBank/DDBJ databases">
        <title>Whole-Genome Sequence of Candidatus Oderbacter manganicum from the National Park Lower Oder Valley, Germany.</title>
        <authorList>
            <person name="Braun B."/>
            <person name="Liere K."/>
            <person name="Szewzyk U."/>
        </authorList>
    </citation>
    <scope>NUCLEOTIDE SEQUENCE [LARGE SCALE GENOMIC DNA]</scope>
    <source>
        <strain evidence="10 11">OTSz_A_272</strain>
    </source>
</reference>
<evidence type="ECO:0000256" key="7">
    <source>
        <dbReference type="PIRNR" id="PIRNR000232"/>
    </source>
</evidence>
<accession>A0A1B1ANK3</accession>
<keyword evidence="6 7" id="KW-0520">NAD</keyword>
<dbReference type="PANTHER" id="PTHR43821:SF1">
    <property type="entry name" value="NAD(P)H NITROREDUCTASE YDJA-RELATED"/>
    <property type="match status" value="1"/>
</dbReference>
<evidence type="ECO:0000256" key="1">
    <source>
        <dbReference type="ARBA" id="ARBA00007118"/>
    </source>
</evidence>
<protein>
    <recommendedName>
        <fullName evidence="7">Putative NAD(P)H nitroreductase</fullName>
        <ecNumber evidence="7">1.-.-.-</ecNumber>
    </recommendedName>
</protein>
<evidence type="ECO:0000256" key="2">
    <source>
        <dbReference type="ARBA" id="ARBA00022630"/>
    </source>
</evidence>